<protein>
    <submittedName>
        <fullName evidence="2">Uncharacterized protein</fullName>
    </submittedName>
</protein>
<dbReference type="RefSeq" id="WP_139243893.1">
    <property type="nucleotide sequence ID" value="NZ_BMXH01000001.1"/>
</dbReference>
<keyword evidence="3" id="KW-1185">Reference proteome</keyword>
<dbReference type="OrthoDB" id="6174659at2"/>
<proteinExistence type="predicted"/>
<feature type="region of interest" description="Disordered" evidence="1">
    <location>
        <begin position="267"/>
        <end position="291"/>
    </location>
</feature>
<reference evidence="2 3" key="1">
    <citation type="submission" date="2016-10" db="EMBL/GenBank/DDBJ databases">
        <authorList>
            <person name="de Groot N.N."/>
        </authorList>
    </citation>
    <scope>NUCLEOTIDE SEQUENCE [LARGE SCALE GENOMIC DNA]</scope>
    <source>
        <strain evidence="2 3">DSM 19219</strain>
    </source>
</reference>
<evidence type="ECO:0000256" key="1">
    <source>
        <dbReference type="SAM" id="MobiDB-lite"/>
    </source>
</evidence>
<organism evidence="2 3">
    <name type="scientific">Aidingimonas halophila</name>
    <dbReference type="NCBI Taxonomy" id="574349"/>
    <lineage>
        <taxon>Bacteria</taxon>
        <taxon>Pseudomonadati</taxon>
        <taxon>Pseudomonadota</taxon>
        <taxon>Gammaproteobacteria</taxon>
        <taxon>Oceanospirillales</taxon>
        <taxon>Halomonadaceae</taxon>
        <taxon>Aidingimonas</taxon>
    </lineage>
</organism>
<dbReference type="InterPro" id="IPR011050">
    <property type="entry name" value="Pectin_lyase_fold/virulence"/>
</dbReference>
<sequence length="588" mass="64047">MTKFNTGNEIGSTDARDLYDNAQNLDELTNNQSERSHKDRLGNDRKTWWGMEQDFQDFLANSGYVGTGTDGAYEDYDADGPLDIEARNEIFTKDGEFYRAKADLDLPYTTTGTWDGDDETRFVSVGDANLRQELGDASQGGDLVSVSTNSGNESLNAALGKRTQVKDVVLKFDSVSDMESYDTTSLNDGQQANVLNGSRYRWDATSEGWVEQTQQLNDGTQTTAKALNHRTIHAITQGALRTIPVSALEDGQSCIIGMTERARTLRWRSGDRSSEVSSDPGEGAWVAPDSDATGASGAWETIVDGYYLAQWWGVTTGDNIDRSSELQAAYSYASPGMLLLPQGEIRMDSKLPLLSGGIIKGHGCSINGSGTKIVYNGSGNTFEIIGNANDPLRGASMRDLYVEISGGGESALYLKGCRECIIEKVLFRNIGTCTDGVKVEAEEDYGVYKNDFVQVQTIGFDNRGFYFDGDITNSGTRRANDNVLDKCRSDANATGFQFRGLEHVDLHGCRGEGNNRGVRVAGESDGTPAIRVNMLGGYLENDTYDIDVDDSSPGGNGGIRVFGTRYSRSKIAGSSSRVRDIIYDFYDA</sequence>
<accession>A0A1H2RC50</accession>
<gene>
    <name evidence="2" type="ORF">SAMN05443545_101276</name>
</gene>
<dbReference type="SUPFAM" id="SSF51126">
    <property type="entry name" value="Pectin lyase-like"/>
    <property type="match status" value="1"/>
</dbReference>
<evidence type="ECO:0000313" key="2">
    <source>
        <dbReference type="EMBL" id="SDW16730.1"/>
    </source>
</evidence>
<name>A0A1H2RC50_9GAMM</name>
<dbReference type="Proteomes" id="UP000198500">
    <property type="component" value="Unassembled WGS sequence"/>
</dbReference>
<dbReference type="EMBL" id="FNNI01000001">
    <property type="protein sequence ID" value="SDW16730.1"/>
    <property type="molecule type" value="Genomic_DNA"/>
</dbReference>
<dbReference type="STRING" id="574349.SAMN05443545_101276"/>
<evidence type="ECO:0000313" key="3">
    <source>
        <dbReference type="Proteomes" id="UP000198500"/>
    </source>
</evidence>
<dbReference type="AlphaFoldDB" id="A0A1H2RC50"/>